<proteinExistence type="predicted"/>
<dbReference type="AlphaFoldDB" id="A0A8W8IUQ4"/>
<dbReference type="InterPro" id="IPR000210">
    <property type="entry name" value="BTB/POZ_dom"/>
</dbReference>
<dbReference type="PANTHER" id="PTHR22744">
    <property type="entry name" value="HELIX LOOP HELIX PROTEIN 21-RELATED"/>
    <property type="match status" value="1"/>
</dbReference>
<dbReference type="SMART" id="SM00225">
    <property type="entry name" value="BTB"/>
    <property type="match status" value="1"/>
</dbReference>
<reference evidence="2" key="1">
    <citation type="submission" date="2022-08" db="UniProtKB">
        <authorList>
            <consortium name="EnsemblMetazoa"/>
        </authorList>
    </citation>
    <scope>IDENTIFICATION</scope>
    <source>
        <strain evidence="2">05x7-T-G4-1.051#20</strain>
    </source>
</reference>
<accession>A0A8W8IUQ4</accession>
<dbReference type="OrthoDB" id="6156804at2759"/>
<protein>
    <recommendedName>
        <fullName evidence="1">BTB domain-containing protein</fullName>
    </recommendedName>
</protein>
<dbReference type="EnsemblMetazoa" id="G15764.4">
    <property type="protein sequence ID" value="G15764.4:cds"/>
    <property type="gene ID" value="G15764"/>
</dbReference>
<dbReference type="Proteomes" id="UP000005408">
    <property type="component" value="Unassembled WGS sequence"/>
</dbReference>
<dbReference type="CDD" id="cd18186">
    <property type="entry name" value="BTB_POZ_ZBTB_KLHL-like"/>
    <property type="match status" value="1"/>
</dbReference>
<sequence>MEKEYVDMLHTLEFTDSEKECENFPYDLEVTDFASEFTESEKECQYFPHDPEVTDFTLIVEGRKLHVLKGVLIDASKVFRRMLTGEFKEKNTPELELPGKKYSSFELFLRCIFPREYTLTEARIDEILPLADEYDVKSIRHKCESWLLTELEFKEAKVHPHHVSVDNDVAFLIKCFYYGSIYCLEELYKKSFDSILPYKLERYVENTHYLMLPEKNKRELTETRLLKIENDVKTRRYGDSIFASHDTYRYAPDLFK</sequence>
<name>A0A8W8IUQ4_MAGGI</name>
<evidence type="ECO:0000313" key="3">
    <source>
        <dbReference type="Proteomes" id="UP000005408"/>
    </source>
</evidence>
<dbReference type="InterPro" id="IPR011333">
    <property type="entry name" value="SKP1/BTB/POZ_sf"/>
</dbReference>
<dbReference type="Gene3D" id="3.30.710.10">
    <property type="entry name" value="Potassium Channel Kv1.1, Chain A"/>
    <property type="match status" value="1"/>
</dbReference>
<feature type="domain" description="BTB" evidence="1">
    <location>
        <begin position="54"/>
        <end position="121"/>
    </location>
</feature>
<dbReference type="SUPFAM" id="SSF54695">
    <property type="entry name" value="POZ domain"/>
    <property type="match status" value="1"/>
</dbReference>
<evidence type="ECO:0000259" key="1">
    <source>
        <dbReference type="PROSITE" id="PS50097"/>
    </source>
</evidence>
<dbReference type="PROSITE" id="PS50097">
    <property type="entry name" value="BTB"/>
    <property type="match status" value="1"/>
</dbReference>
<dbReference type="OMA" id="YVENTHY"/>
<evidence type="ECO:0000313" key="2">
    <source>
        <dbReference type="EnsemblMetazoa" id="G15764.4:cds"/>
    </source>
</evidence>
<dbReference type="PANTHER" id="PTHR22744:SF17">
    <property type="entry name" value="BTB DOMAIN-CONTAINING PROTEIN"/>
    <property type="match status" value="1"/>
</dbReference>
<organism evidence="2 3">
    <name type="scientific">Magallana gigas</name>
    <name type="common">Pacific oyster</name>
    <name type="synonym">Crassostrea gigas</name>
    <dbReference type="NCBI Taxonomy" id="29159"/>
    <lineage>
        <taxon>Eukaryota</taxon>
        <taxon>Metazoa</taxon>
        <taxon>Spiralia</taxon>
        <taxon>Lophotrochozoa</taxon>
        <taxon>Mollusca</taxon>
        <taxon>Bivalvia</taxon>
        <taxon>Autobranchia</taxon>
        <taxon>Pteriomorphia</taxon>
        <taxon>Ostreida</taxon>
        <taxon>Ostreoidea</taxon>
        <taxon>Ostreidae</taxon>
        <taxon>Magallana</taxon>
    </lineage>
</organism>
<dbReference type="Pfam" id="PF00651">
    <property type="entry name" value="BTB"/>
    <property type="match status" value="1"/>
</dbReference>
<keyword evidence="3" id="KW-1185">Reference proteome</keyword>